<keyword evidence="3" id="KW-1185">Reference proteome</keyword>
<feature type="domain" description="Gcp-like" evidence="1">
    <location>
        <begin position="53"/>
        <end position="223"/>
    </location>
</feature>
<dbReference type="PANTHER" id="PTHR11735">
    <property type="entry name" value="TRNA N6-ADENOSINE THREONYLCARBAMOYLTRANSFERASE"/>
    <property type="match status" value="1"/>
</dbReference>
<evidence type="ECO:0000313" key="2">
    <source>
        <dbReference type="EMBL" id="MDR7151680.1"/>
    </source>
</evidence>
<protein>
    <submittedName>
        <fullName evidence="2">tRNA threonylcarbamoyladenosine biosynthesis protein TsaB</fullName>
    </submittedName>
</protein>
<organism evidence="2 3">
    <name type="scientific">Hydrogenophaga palleronii</name>
    <dbReference type="NCBI Taxonomy" id="65655"/>
    <lineage>
        <taxon>Bacteria</taxon>
        <taxon>Pseudomonadati</taxon>
        <taxon>Pseudomonadota</taxon>
        <taxon>Betaproteobacteria</taxon>
        <taxon>Burkholderiales</taxon>
        <taxon>Comamonadaceae</taxon>
        <taxon>Hydrogenophaga</taxon>
    </lineage>
</organism>
<dbReference type="Pfam" id="PF00814">
    <property type="entry name" value="TsaD"/>
    <property type="match status" value="1"/>
</dbReference>
<dbReference type="Gene3D" id="3.30.420.40">
    <property type="match status" value="2"/>
</dbReference>
<dbReference type="PANTHER" id="PTHR11735:SF11">
    <property type="entry name" value="TRNA THREONYLCARBAMOYLADENOSINE BIOSYNTHESIS PROTEIN TSAB"/>
    <property type="match status" value="1"/>
</dbReference>
<dbReference type="Proteomes" id="UP001265700">
    <property type="component" value="Unassembled WGS sequence"/>
</dbReference>
<accession>A0ABU1WQV2</accession>
<dbReference type="InterPro" id="IPR000905">
    <property type="entry name" value="Gcp-like_dom"/>
</dbReference>
<evidence type="ECO:0000259" key="1">
    <source>
        <dbReference type="Pfam" id="PF00814"/>
    </source>
</evidence>
<sequence length="283" mass="28780">MSSPPDLSPVAPSVGQRFLAIESSTDTLSVALGSGAVGDSVWTHTGPGAAQASTTLLPQVGALLNQAGWPLETLDAVVFARGPGSFTGLRTACAVAQGLAYGTQALGRAGGLPVLPVDTLLALAEEARFTVQQAGRTPPQGIVALLDARMGELYVAVYANRAEGLQELAPARLCAPQDLLAYVDACLEPLNKMGSPGGLLDSQVIDVLWAGNAFSAYPALLAGRSVAPLTLLPTAAALLRLAPGLLASGAAVAAQDALPLYVRDKVAQTTAEREQLRAAAAPV</sequence>
<gene>
    <name evidence="2" type="ORF">J2W49_003656</name>
</gene>
<name>A0ABU1WQV2_9BURK</name>
<dbReference type="RefSeq" id="WP_310319505.1">
    <property type="nucleotide sequence ID" value="NZ_JAVDWU010000008.1"/>
</dbReference>
<comment type="caution">
    <text evidence="2">The sequence shown here is derived from an EMBL/GenBank/DDBJ whole genome shotgun (WGS) entry which is preliminary data.</text>
</comment>
<reference evidence="2 3" key="1">
    <citation type="submission" date="2023-07" db="EMBL/GenBank/DDBJ databases">
        <title>Sorghum-associated microbial communities from plants grown in Nebraska, USA.</title>
        <authorList>
            <person name="Schachtman D."/>
        </authorList>
    </citation>
    <scope>NUCLEOTIDE SEQUENCE [LARGE SCALE GENOMIC DNA]</scope>
    <source>
        <strain evidence="2 3">4249</strain>
    </source>
</reference>
<dbReference type="NCBIfam" id="TIGR03725">
    <property type="entry name" value="T6A_YeaZ"/>
    <property type="match status" value="1"/>
</dbReference>
<dbReference type="SUPFAM" id="SSF53067">
    <property type="entry name" value="Actin-like ATPase domain"/>
    <property type="match status" value="2"/>
</dbReference>
<dbReference type="EMBL" id="JAVDWU010000008">
    <property type="protein sequence ID" value="MDR7151680.1"/>
    <property type="molecule type" value="Genomic_DNA"/>
</dbReference>
<proteinExistence type="predicted"/>
<evidence type="ECO:0000313" key="3">
    <source>
        <dbReference type="Proteomes" id="UP001265700"/>
    </source>
</evidence>
<dbReference type="InterPro" id="IPR043129">
    <property type="entry name" value="ATPase_NBD"/>
</dbReference>
<dbReference type="InterPro" id="IPR022496">
    <property type="entry name" value="T6A_TsaB"/>
</dbReference>